<comment type="caution">
    <text evidence="1">The sequence shown here is derived from an EMBL/GenBank/DDBJ whole genome shotgun (WGS) entry which is preliminary data.</text>
</comment>
<protein>
    <submittedName>
        <fullName evidence="1">Uncharacterized protein</fullName>
    </submittedName>
</protein>
<proteinExistence type="predicted"/>
<dbReference type="Proteomes" id="UP000587367">
    <property type="component" value="Unassembled WGS sequence"/>
</dbReference>
<evidence type="ECO:0000313" key="1">
    <source>
        <dbReference type="EMBL" id="MBB6330252.1"/>
    </source>
</evidence>
<keyword evidence="2" id="KW-1185">Reference proteome</keyword>
<gene>
    <name evidence="1" type="ORF">HNP24_001202</name>
</gene>
<name>A0ABR6PX40_9FLAO</name>
<evidence type="ECO:0000313" key="2">
    <source>
        <dbReference type="Proteomes" id="UP000587367"/>
    </source>
</evidence>
<accession>A0ABR6PX40</accession>
<reference evidence="1 2" key="1">
    <citation type="submission" date="2020-08" db="EMBL/GenBank/DDBJ databases">
        <title>Functional genomics of gut bacteria from endangered species of beetles.</title>
        <authorList>
            <person name="Carlos-Shanley C."/>
        </authorList>
    </citation>
    <scope>NUCLEOTIDE SEQUENCE [LARGE SCALE GENOMIC DNA]</scope>
    <source>
        <strain evidence="1 2">S00068</strain>
    </source>
</reference>
<sequence length="46" mass="5503">MGNRKDANIFKVNNILRRKDFIYDKIDYEYMIHVNDLISVSIAENL</sequence>
<organism evidence="1 2">
    <name type="scientific">Chryseobacterium sediminis</name>
    <dbReference type="NCBI Taxonomy" id="1679494"/>
    <lineage>
        <taxon>Bacteria</taxon>
        <taxon>Pseudomonadati</taxon>
        <taxon>Bacteroidota</taxon>
        <taxon>Flavobacteriia</taxon>
        <taxon>Flavobacteriales</taxon>
        <taxon>Weeksellaceae</taxon>
        <taxon>Chryseobacterium group</taxon>
        <taxon>Chryseobacterium</taxon>
    </lineage>
</organism>
<dbReference type="EMBL" id="JACHKS010000001">
    <property type="protein sequence ID" value="MBB6330252.1"/>
    <property type="molecule type" value="Genomic_DNA"/>
</dbReference>